<sequence length="159" mass="18261">MSSTFGIDDALKEFKTTIPHFQQQLNNSGVKYNGTFENAVEEFGLPAGITQDQAHFLLASRLIQKQLTRQPNFDHVKAKENIIEFLKTVNNIKCDFVEEMLDLKDFQLIVSFAELDWLTFDLPKSCLIVDFCYQNDEKLGQEIPVSWNIQFITKGPQVP</sequence>
<accession>A0AC34GJ39</accession>
<evidence type="ECO:0000313" key="2">
    <source>
        <dbReference type="WBParaSite" id="ES5_v2.g29636.t1"/>
    </source>
</evidence>
<evidence type="ECO:0000313" key="1">
    <source>
        <dbReference type="Proteomes" id="UP000887579"/>
    </source>
</evidence>
<name>A0AC34GJ39_9BILA</name>
<organism evidence="1 2">
    <name type="scientific">Panagrolaimus sp. ES5</name>
    <dbReference type="NCBI Taxonomy" id="591445"/>
    <lineage>
        <taxon>Eukaryota</taxon>
        <taxon>Metazoa</taxon>
        <taxon>Ecdysozoa</taxon>
        <taxon>Nematoda</taxon>
        <taxon>Chromadorea</taxon>
        <taxon>Rhabditida</taxon>
        <taxon>Tylenchina</taxon>
        <taxon>Panagrolaimomorpha</taxon>
        <taxon>Panagrolaimoidea</taxon>
        <taxon>Panagrolaimidae</taxon>
        <taxon>Panagrolaimus</taxon>
    </lineage>
</organism>
<dbReference type="Proteomes" id="UP000887579">
    <property type="component" value="Unplaced"/>
</dbReference>
<dbReference type="WBParaSite" id="ES5_v2.g29636.t1">
    <property type="protein sequence ID" value="ES5_v2.g29636.t1"/>
    <property type="gene ID" value="ES5_v2.g29636"/>
</dbReference>
<proteinExistence type="predicted"/>
<reference evidence="2" key="1">
    <citation type="submission" date="2022-11" db="UniProtKB">
        <authorList>
            <consortium name="WormBaseParasite"/>
        </authorList>
    </citation>
    <scope>IDENTIFICATION</scope>
</reference>
<protein>
    <submittedName>
        <fullName evidence="2">Uncharacterized protein</fullName>
    </submittedName>
</protein>